<gene>
    <name evidence="1" type="ORF">PCL_10917</name>
</gene>
<name>A0A2U3ECP2_PURLI</name>
<proteinExistence type="predicted"/>
<protein>
    <submittedName>
        <fullName evidence="1">Uncharacterized protein</fullName>
    </submittedName>
</protein>
<dbReference type="Proteomes" id="UP000245956">
    <property type="component" value="Unassembled WGS sequence"/>
</dbReference>
<comment type="caution">
    <text evidence="1">The sequence shown here is derived from an EMBL/GenBank/DDBJ whole genome shotgun (WGS) entry which is preliminary data.</text>
</comment>
<dbReference type="EMBL" id="LCWV01000006">
    <property type="protein sequence ID" value="PWI72294.1"/>
    <property type="molecule type" value="Genomic_DNA"/>
</dbReference>
<organism evidence="1 2">
    <name type="scientific">Purpureocillium lilacinum</name>
    <name type="common">Paecilomyces lilacinus</name>
    <dbReference type="NCBI Taxonomy" id="33203"/>
    <lineage>
        <taxon>Eukaryota</taxon>
        <taxon>Fungi</taxon>
        <taxon>Dikarya</taxon>
        <taxon>Ascomycota</taxon>
        <taxon>Pezizomycotina</taxon>
        <taxon>Sordariomycetes</taxon>
        <taxon>Hypocreomycetidae</taxon>
        <taxon>Hypocreales</taxon>
        <taxon>Ophiocordycipitaceae</taxon>
        <taxon>Purpureocillium</taxon>
    </lineage>
</organism>
<evidence type="ECO:0000313" key="1">
    <source>
        <dbReference type="EMBL" id="PWI72294.1"/>
    </source>
</evidence>
<evidence type="ECO:0000313" key="2">
    <source>
        <dbReference type="Proteomes" id="UP000245956"/>
    </source>
</evidence>
<reference evidence="1 2" key="1">
    <citation type="journal article" date="2016" name="Front. Microbiol.">
        <title>Genome and transcriptome sequences reveal the specific parasitism of the nematophagous Purpureocillium lilacinum 36-1.</title>
        <authorList>
            <person name="Xie J."/>
            <person name="Li S."/>
            <person name="Mo C."/>
            <person name="Xiao X."/>
            <person name="Peng D."/>
            <person name="Wang G."/>
            <person name="Xiao Y."/>
        </authorList>
    </citation>
    <scope>NUCLEOTIDE SEQUENCE [LARGE SCALE GENOMIC DNA]</scope>
    <source>
        <strain evidence="1 2">36-1</strain>
    </source>
</reference>
<accession>A0A2U3ECP2</accession>
<dbReference type="AlphaFoldDB" id="A0A2U3ECP2"/>
<sequence length="135" mass="14510">MITMEHHHRACFEIWLRSLDPVHGAPWLDASFQRPGSEGLIDGVLVGAQPKLNAARRWCLAAVESTHELINRAAARLAGGLTNWAALPTITPDIANVDDLDAHLSSAARHMVEGACSPIELLARATTQVMDGDSA</sequence>